<proteinExistence type="predicted"/>
<dbReference type="Pfam" id="PF08378">
    <property type="entry name" value="NERD"/>
    <property type="match status" value="1"/>
</dbReference>
<evidence type="ECO:0000313" key="3">
    <source>
        <dbReference type="EMBL" id="SFO13961.1"/>
    </source>
</evidence>
<dbReference type="Proteomes" id="UP000183413">
    <property type="component" value="Unassembled WGS sequence"/>
</dbReference>
<sequence length="251" mass="27091">MRSSGVGMSAAGASALHRYRTLAAKHRWERRAVRAAVAGAAGVVAAGLGTWWIGFLVAVLMFTGHAAYTRFRPSPMASWRRGARAERRTGRRLARLDPAGFHVLHDRALHDGPMPVANLDHLVVGLTGIYAIVSRRFRWGARLRAEQRRLWVGHSSVGGVANVATRAADTVAELLSKELGQDVSVTPLVVVHGARVAREGVRHGSVLLRSARTIPRAIEAEPVIYTSAQVAALAAAAEKRLPPMMEALFPE</sequence>
<evidence type="ECO:0000256" key="1">
    <source>
        <dbReference type="SAM" id="Phobius"/>
    </source>
</evidence>
<keyword evidence="1" id="KW-0472">Membrane</keyword>
<gene>
    <name evidence="3" type="ORF">SAMN04489713_104243</name>
</gene>
<feature type="domain" description="NERD" evidence="2">
    <location>
        <begin position="81"/>
        <end position="198"/>
    </location>
</feature>
<accession>A0A1I5ESD7</accession>
<name>A0A1I5ESD7_9ACTN</name>
<dbReference type="AlphaFoldDB" id="A0A1I5ESD7"/>
<keyword evidence="4" id="KW-1185">Reference proteome</keyword>
<evidence type="ECO:0000259" key="2">
    <source>
        <dbReference type="PROSITE" id="PS50965"/>
    </source>
</evidence>
<dbReference type="EMBL" id="FOVH01000004">
    <property type="protein sequence ID" value="SFO13961.1"/>
    <property type="molecule type" value="Genomic_DNA"/>
</dbReference>
<dbReference type="RefSeq" id="WP_075021075.1">
    <property type="nucleotide sequence ID" value="NZ_FOVH01000004.1"/>
</dbReference>
<protein>
    <submittedName>
        <fullName evidence="3">Nuclease-related domain-containing protein</fullName>
    </submittedName>
</protein>
<keyword evidence="1" id="KW-0812">Transmembrane</keyword>
<evidence type="ECO:0000313" key="4">
    <source>
        <dbReference type="Proteomes" id="UP000183413"/>
    </source>
</evidence>
<feature type="transmembrane region" description="Helical" evidence="1">
    <location>
        <begin position="35"/>
        <end position="68"/>
    </location>
</feature>
<dbReference type="InterPro" id="IPR011528">
    <property type="entry name" value="NERD"/>
</dbReference>
<keyword evidence="1" id="KW-1133">Transmembrane helix</keyword>
<dbReference type="STRING" id="1993.SAMN04489713_104243"/>
<organism evidence="3 4">
    <name type="scientific">Actinomadura madurae</name>
    <dbReference type="NCBI Taxonomy" id="1993"/>
    <lineage>
        <taxon>Bacteria</taxon>
        <taxon>Bacillati</taxon>
        <taxon>Actinomycetota</taxon>
        <taxon>Actinomycetes</taxon>
        <taxon>Streptosporangiales</taxon>
        <taxon>Thermomonosporaceae</taxon>
        <taxon>Actinomadura</taxon>
    </lineage>
</organism>
<reference evidence="3 4" key="1">
    <citation type="submission" date="2016-10" db="EMBL/GenBank/DDBJ databases">
        <authorList>
            <person name="de Groot N.N."/>
        </authorList>
    </citation>
    <scope>NUCLEOTIDE SEQUENCE [LARGE SCALE GENOMIC DNA]</scope>
    <source>
        <strain evidence="3 4">DSM 43067</strain>
    </source>
</reference>
<dbReference type="InParanoid" id="A0A1I5ESD7"/>
<dbReference type="PROSITE" id="PS50965">
    <property type="entry name" value="NERD"/>
    <property type="match status" value="1"/>
</dbReference>